<dbReference type="EMBL" id="FMYE01000040">
    <property type="protein sequence ID" value="SDB78390.1"/>
    <property type="molecule type" value="Genomic_DNA"/>
</dbReference>
<proteinExistence type="predicted"/>
<dbReference type="AlphaFoldDB" id="A0A1G8GD07"/>
<sequence length="450" mass="48610">MKKILLTALVAMTLFACSNEDKEGATEGTNPKSLEFTLGVATPKTRMSDVTVTNGVAAAVRANVKDITLEYFNAGGTSLGTYNFTGDDIDIVKGDDQDGTRKAVTIQNIPGSTAKVNVYLNAVSRSKNINDLQESYKVMEYSGEPTSIILLTPAGGTNGNDLYKVEVQVKPVLSRFEFKGDASTLKVNKDGDDNLPVDFTGTREELVAAGIVSEAVILAAEKAAKDAWKLAHPGTPEPAWAYTDYTVRYTYNSAYTIKSIDGYYMNYIPVTKGGILVQNANNAHGNWDTTSAETYTANGIMKNMFDATAPKTGENIAYNLFPQTATPASGTTVAQVKATMPHFILKLTTEDDASKAESTRWLTIRALRNTDASKVLITSFEAGKVYVLDATEININQYSANLKVTANGTVGPEIPEPVDPTDPDPEPVGKDLEVLVKIVDWTVVNVKPEW</sequence>
<gene>
    <name evidence="2" type="ORF">SAMN05192581_10404</name>
    <name evidence="3" type="ORF">SAMN05192582_10184</name>
</gene>
<evidence type="ECO:0000313" key="2">
    <source>
        <dbReference type="EMBL" id="SDB78390.1"/>
    </source>
</evidence>
<feature type="signal peptide" evidence="1">
    <location>
        <begin position="1"/>
        <end position="18"/>
    </location>
</feature>
<evidence type="ECO:0000256" key="1">
    <source>
        <dbReference type="SAM" id="SignalP"/>
    </source>
</evidence>
<dbReference type="Proteomes" id="UP000181870">
    <property type="component" value="Unassembled WGS sequence"/>
</dbReference>
<dbReference type="RefSeq" id="WP_074559188.1">
    <property type="nucleotide sequence ID" value="NZ_FMYE01000040.1"/>
</dbReference>
<dbReference type="PROSITE" id="PS51257">
    <property type="entry name" value="PROKAR_LIPOPROTEIN"/>
    <property type="match status" value="1"/>
</dbReference>
<evidence type="ECO:0000313" key="4">
    <source>
        <dbReference type="Proteomes" id="UP000181870"/>
    </source>
</evidence>
<feature type="chain" id="PRO_5010470633" description="Fimbrial subunit protein C-terminal domain-containing protein" evidence="1">
    <location>
        <begin position="19"/>
        <end position="450"/>
    </location>
</feature>
<evidence type="ECO:0000313" key="5">
    <source>
        <dbReference type="Proteomes" id="UP000183670"/>
    </source>
</evidence>
<reference evidence="4 5" key="1">
    <citation type="submission" date="2016-10" db="EMBL/GenBank/DDBJ databases">
        <authorList>
            <person name="de Groot N.N."/>
        </authorList>
    </citation>
    <scope>NUCLEOTIDE SEQUENCE [LARGE SCALE GENOMIC DNA]</scope>
    <source>
        <strain evidence="2 5">NLAE-zl-C500</strain>
        <strain evidence="3 4">NLAE-zl-C57</strain>
    </source>
</reference>
<keyword evidence="1" id="KW-0732">Signal</keyword>
<evidence type="ECO:0008006" key="6">
    <source>
        <dbReference type="Google" id="ProtNLM"/>
    </source>
</evidence>
<organism evidence="3 4">
    <name type="scientific">Bacteroides ovatus</name>
    <dbReference type="NCBI Taxonomy" id="28116"/>
    <lineage>
        <taxon>Bacteria</taxon>
        <taxon>Pseudomonadati</taxon>
        <taxon>Bacteroidota</taxon>
        <taxon>Bacteroidia</taxon>
        <taxon>Bacteroidales</taxon>
        <taxon>Bacteroidaceae</taxon>
        <taxon>Bacteroides</taxon>
    </lineage>
</organism>
<dbReference type="Proteomes" id="UP000183670">
    <property type="component" value="Unassembled WGS sequence"/>
</dbReference>
<evidence type="ECO:0000313" key="3">
    <source>
        <dbReference type="EMBL" id="SDH92254.1"/>
    </source>
</evidence>
<accession>A0A1G8GD07</accession>
<dbReference type="EMBL" id="FNDO01000018">
    <property type="protein sequence ID" value="SDH92254.1"/>
    <property type="molecule type" value="Genomic_DNA"/>
</dbReference>
<protein>
    <recommendedName>
        <fullName evidence="6">Fimbrial subunit protein C-terminal domain-containing protein</fullName>
    </recommendedName>
</protein>
<name>A0A1G8GD07_BACOV</name>